<protein>
    <submittedName>
        <fullName evidence="3">SFRICE_016674</fullName>
    </submittedName>
</protein>
<dbReference type="InterPro" id="IPR032135">
    <property type="entry name" value="DUF4817"/>
</dbReference>
<reference evidence="3" key="1">
    <citation type="submission" date="2016-07" db="EMBL/GenBank/DDBJ databases">
        <authorList>
            <person name="Bretaudeau A."/>
        </authorList>
    </citation>
    <scope>NUCLEOTIDE SEQUENCE</scope>
    <source>
        <strain evidence="3">Rice</strain>
        <tissue evidence="3">Whole body</tissue>
    </source>
</reference>
<evidence type="ECO:0000256" key="1">
    <source>
        <dbReference type="SAM" id="MobiDB-lite"/>
    </source>
</evidence>
<accession>A0A2H1W4H8</accession>
<evidence type="ECO:0000259" key="2">
    <source>
        <dbReference type="Pfam" id="PF16087"/>
    </source>
</evidence>
<name>A0A2H1W4H8_SPOFR</name>
<organism evidence="3">
    <name type="scientific">Spodoptera frugiperda</name>
    <name type="common">Fall armyworm</name>
    <dbReference type="NCBI Taxonomy" id="7108"/>
    <lineage>
        <taxon>Eukaryota</taxon>
        <taxon>Metazoa</taxon>
        <taxon>Ecdysozoa</taxon>
        <taxon>Arthropoda</taxon>
        <taxon>Hexapoda</taxon>
        <taxon>Insecta</taxon>
        <taxon>Pterygota</taxon>
        <taxon>Neoptera</taxon>
        <taxon>Endopterygota</taxon>
        <taxon>Lepidoptera</taxon>
        <taxon>Glossata</taxon>
        <taxon>Ditrysia</taxon>
        <taxon>Noctuoidea</taxon>
        <taxon>Noctuidae</taxon>
        <taxon>Amphipyrinae</taxon>
        <taxon>Spodoptera</taxon>
    </lineage>
</organism>
<proteinExistence type="predicted"/>
<dbReference type="AlphaFoldDB" id="A0A2H1W4H8"/>
<evidence type="ECO:0000313" key="3">
    <source>
        <dbReference type="EMBL" id="SOQ47948.1"/>
    </source>
</evidence>
<dbReference type="EMBL" id="ODYU01006263">
    <property type="protein sequence ID" value="SOQ47948.1"/>
    <property type="molecule type" value="Genomic_DNA"/>
</dbReference>
<sequence>MNSILLKKCIKIIQIHYENGRSVKVTFRKIRNSFGQHNRPSVIAIKNLVAKFESTGSVQNVPTPTRVRPGRSTENIAAVSHSVEEDQKLPISRRSQPLGSSKSTTWRILRKDLALKPYKIQLVQELKFTDHSNRRRFAQNNLLMYHLMVSNHRHPWTLEIPDAIQCVAGLLGVRNLRVVSKVIVLLRWSNGRMCECLTRGLGINSRFGYVLARSLELRINSGIHIARSPVYGNRLTPYYMGLIT</sequence>
<feature type="region of interest" description="Disordered" evidence="1">
    <location>
        <begin position="81"/>
        <end position="100"/>
    </location>
</feature>
<feature type="domain" description="DUF4817" evidence="2">
    <location>
        <begin position="10"/>
        <end position="59"/>
    </location>
</feature>
<dbReference type="Pfam" id="PF16087">
    <property type="entry name" value="DUF4817"/>
    <property type="match status" value="1"/>
</dbReference>
<dbReference type="PANTHER" id="PTHR47326:SF1">
    <property type="entry name" value="HTH PSQ-TYPE DOMAIN-CONTAINING PROTEIN"/>
    <property type="match status" value="1"/>
</dbReference>
<gene>
    <name evidence="3" type="ORF">SFRICE_016674</name>
</gene>
<dbReference type="PANTHER" id="PTHR47326">
    <property type="entry name" value="TRANSPOSABLE ELEMENT TC3 TRANSPOSASE-LIKE PROTEIN"/>
    <property type="match status" value="1"/>
</dbReference>